<evidence type="ECO:0000256" key="5">
    <source>
        <dbReference type="ARBA" id="ARBA00022759"/>
    </source>
</evidence>
<dbReference type="PANTHER" id="PTHR21077:SF5">
    <property type="entry name" value="CROSSOVER JUNCTION ENDONUCLEASE MMS4"/>
    <property type="match status" value="1"/>
</dbReference>
<dbReference type="GO" id="GO:0005634">
    <property type="term" value="C:nucleus"/>
    <property type="evidence" value="ECO:0007669"/>
    <property type="project" value="UniProtKB-SubCell"/>
</dbReference>
<keyword evidence="12" id="KW-0469">Meiosis</keyword>
<feature type="region of interest" description="Disordered" evidence="13">
    <location>
        <begin position="24"/>
        <end position="71"/>
    </location>
</feature>
<comment type="cofactor">
    <cofactor evidence="1">
        <name>Mg(2+)</name>
        <dbReference type="ChEBI" id="CHEBI:18420"/>
    </cofactor>
</comment>
<dbReference type="GO" id="GO:0048476">
    <property type="term" value="C:Holliday junction resolvase complex"/>
    <property type="evidence" value="ECO:0007669"/>
    <property type="project" value="InterPro"/>
</dbReference>
<evidence type="ECO:0000256" key="4">
    <source>
        <dbReference type="ARBA" id="ARBA00022723"/>
    </source>
</evidence>
<protein>
    <recommendedName>
        <fullName evidence="16">Crossover junction endonuclease EME1</fullName>
    </recommendedName>
</protein>
<dbReference type="GO" id="GO:0008821">
    <property type="term" value="F:crossover junction DNA endonuclease activity"/>
    <property type="evidence" value="ECO:0007669"/>
    <property type="project" value="TreeGrafter"/>
</dbReference>
<evidence type="ECO:0000256" key="13">
    <source>
        <dbReference type="SAM" id="MobiDB-lite"/>
    </source>
</evidence>
<dbReference type="GO" id="GO:0031573">
    <property type="term" value="P:mitotic intra-S DNA damage checkpoint signaling"/>
    <property type="evidence" value="ECO:0007669"/>
    <property type="project" value="TreeGrafter"/>
</dbReference>
<evidence type="ECO:0000256" key="6">
    <source>
        <dbReference type="ARBA" id="ARBA00022763"/>
    </source>
</evidence>
<comment type="caution">
    <text evidence="14">The sequence shown here is derived from an EMBL/GenBank/DDBJ whole genome shotgun (WGS) entry which is preliminary data.</text>
</comment>
<dbReference type="Gene3D" id="1.10.150.670">
    <property type="entry name" value="Crossover junction endonuclease EME1, DNA-binding domain"/>
    <property type="match status" value="1"/>
</dbReference>
<keyword evidence="11" id="KW-0539">Nucleus</keyword>
<dbReference type="Proteomes" id="UP001231518">
    <property type="component" value="Chromosome 21"/>
</dbReference>
<dbReference type="Gene3D" id="3.40.50.10130">
    <property type="match status" value="1"/>
</dbReference>
<evidence type="ECO:0000256" key="11">
    <source>
        <dbReference type="ARBA" id="ARBA00023242"/>
    </source>
</evidence>
<dbReference type="PANTHER" id="PTHR21077">
    <property type="entry name" value="EME1 PROTEIN"/>
    <property type="match status" value="1"/>
</dbReference>
<evidence type="ECO:0000256" key="7">
    <source>
        <dbReference type="ARBA" id="ARBA00022801"/>
    </source>
</evidence>
<keyword evidence="6" id="KW-0227">DNA damage</keyword>
<proteinExistence type="predicted"/>
<evidence type="ECO:0000256" key="1">
    <source>
        <dbReference type="ARBA" id="ARBA00001946"/>
    </source>
</evidence>
<dbReference type="EMBL" id="JARGEI010000022">
    <property type="protein sequence ID" value="KAJ8710978.1"/>
    <property type="molecule type" value="Genomic_DNA"/>
</dbReference>
<keyword evidence="4" id="KW-0479">Metal-binding</keyword>
<keyword evidence="15" id="KW-1185">Reference proteome</keyword>
<dbReference type="GO" id="GO:0000712">
    <property type="term" value="P:resolution of meiotic recombination intermediates"/>
    <property type="evidence" value="ECO:0007669"/>
    <property type="project" value="TreeGrafter"/>
</dbReference>
<keyword evidence="3" id="KW-0540">Nuclease</keyword>
<dbReference type="AlphaFoldDB" id="A0AAD7YCM5"/>
<dbReference type="GO" id="GO:0006302">
    <property type="term" value="P:double-strand break repair"/>
    <property type="evidence" value="ECO:0007669"/>
    <property type="project" value="TreeGrafter"/>
</dbReference>
<evidence type="ECO:0000313" key="14">
    <source>
        <dbReference type="EMBL" id="KAJ8710978.1"/>
    </source>
</evidence>
<gene>
    <name evidence="14" type="ORF">PYW07_008220</name>
</gene>
<keyword evidence="5" id="KW-0255">Endonuclease</keyword>
<keyword evidence="10" id="KW-0234">DNA repair</keyword>
<evidence type="ECO:0000256" key="9">
    <source>
        <dbReference type="ARBA" id="ARBA00023172"/>
    </source>
</evidence>
<dbReference type="InterPro" id="IPR033310">
    <property type="entry name" value="Mms4/EME1/EME2"/>
</dbReference>
<dbReference type="GO" id="GO:0046872">
    <property type="term" value="F:metal ion binding"/>
    <property type="evidence" value="ECO:0007669"/>
    <property type="project" value="UniProtKB-KW"/>
</dbReference>
<evidence type="ECO:0008006" key="16">
    <source>
        <dbReference type="Google" id="ProtNLM"/>
    </source>
</evidence>
<evidence type="ECO:0000256" key="2">
    <source>
        <dbReference type="ARBA" id="ARBA00004123"/>
    </source>
</evidence>
<reference evidence="14" key="1">
    <citation type="submission" date="2023-03" db="EMBL/GenBank/DDBJ databases">
        <title>Chromosome-level genomes of two armyworms, Mythimna separata and Mythimna loreyi, provide insights into the biosynthesis and reception of sex pheromones.</title>
        <authorList>
            <person name="Zhao H."/>
        </authorList>
    </citation>
    <scope>NUCLEOTIDE SEQUENCE</scope>
    <source>
        <strain evidence="14">BeijingLab</strain>
        <tissue evidence="14">Pupa</tissue>
    </source>
</reference>
<keyword evidence="8" id="KW-0460">Magnesium</keyword>
<evidence type="ECO:0000256" key="12">
    <source>
        <dbReference type="ARBA" id="ARBA00023254"/>
    </source>
</evidence>
<evidence type="ECO:0000313" key="15">
    <source>
        <dbReference type="Proteomes" id="UP001231518"/>
    </source>
</evidence>
<feature type="compositionally biased region" description="Basic and acidic residues" evidence="13">
    <location>
        <begin position="46"/>
        <end position="62"/>
    </location>
</feature>
<keyword evidence="9" id="KW-0233">DNA recombination</keyword>
<name>A0AAD7YCM5_MYTSE</name>
<evidence type="ECO:0000256" key="10">
    <source>
        <dbReference type="ARBA" id="ARBA00023204"/>
    </source>
</evidence>
<keyword evidence="7" id="KW-0378">Hydrolase</keyword>
<accession>A0AAD7YCM5</accession>
<sequence>MDGENSSHRNGRLKNHESAELYSAVVNLDSSDDENCPVVDMGPTDDGGKRKNTDSKESKNEKSSNIALERQTKKQRLAEEKMAKEATAKLNKIYKKGECMKYMNIEGHPKLWERWYMSDVPREAAQHGARVIQTPALCNPAVIVWTRTVPRALHSEGGQVKLSPAKEPCDRALYVAELEELCEMITLHKLSPHLAQIRQLCDCKLTLLVFKENNFFKNKGQAKSSVQSSPRRKTSNSNRNQVTEIDLELALTDLMVTADVDTVIVNTASELALTIVQFTKAIAEAPIKEAKRACDEKAAFYMRGDNKNCIAVDKDGVGVGRLWQQMLAVLPHSSLEISRAICAQYKSPLELFESLQAADSIAKLADIGVSRAGVSTARTRRVGPEFARKLYTLFMASDGNQLIE</sequence>
<dbReference type="Pfam" id="PF21292">
    <property type="entry name" value="EME1-MUS81_C"/>
    <property type="match status" value="1"/>
</dbReference>
<comment type="subcellular location">
    <subcellularLocation>
        <location evidence="2">Nucleus</location>
    </subcellularLocation>
</comment>
<evidence type="ECO:0000256" key="3">
    <source>
        <dbReference type="ARBA" id="ARBA00022722"/>
    </source>
</evidence>
<dbReference type="GO" id="GO:0031297">
    <property type="term" value="P:replication fork processing"/>
    <property type="evidence" value="ECO:0007669"/>
    <property type="project" value="TreeGrafter"/>
</dbReference>
<organism evidence="14 15">
    <name type="scientific">Mythimna separata</name>
    <name type="common">Oriental armyworm</name>
    <name type="synonym">Pseudaletia separata</name>
    <dbReference type="NCBI Taxonomy" id="271217"/>
    <lineage>
        <taxon>Eukaryota</taxon>
        <taxon>Metazoa</taxon>
        <taxon>Ecdysozoa</taxon>
        <taxon>Arthropoda</taxon>
        <taxon>Hexapoda</taxon>
        <taxon>Insecta</taxon>
        <taxon>Pterygota</taxon>
        <taxon>Neoptera</taxon>
        <taxon>Endopterygota</taxon>
        <taxon>Lepidoptera</taxon>
        <taxon>Glossata</taxon>
        <taxon>Ditrysia</taxon>
        <taxon>Noctuoidea</taxon>
        <taxon>Noctuidae</taxon>
        <taxon>Noctuinae</taxon>
        <taxon>Hadenini</taxon>
        <taxon>Mythimna</taxon>
    </lineage>
</organism>
<evidence type="ECO:0000256" key="8">
    <source>
        <dbReference type="ARBA" id="ARBA00022842"/>
    </source>
</evidence>
<dbReference type="InterPro" id="IPR042530">
    <property type="entry name" value="EME1/EME2_C"/>
</dbReference>